<accession>A0AA38C1X7</accession>
<evidence type="ECO:0000313" key="2">
    <source>
        <dbReference type="Proteomes" id="UP000824469"/>
    </source>
</evidence>
<proteinExistence type="predicted"/>
<dbReference type="AlphaFoldDB" id="A0AA38C1X7"/>
<feature type="non-terminal residue" evidence="1">
    <location>
        <position position="1"/>
    </location>
</feature>
<comment type="caution">
    <text evidence="1">The sequence shown here is derived from an EMBL/GenBank/DDBJ whole genome shotgun (WGS) entry which is preliminary data.</text>
</comment>
<evidence type="ECO:0000313" key="1">
    <source>
        <dbReference type="EMBL" id="KAH9293121.1"/>
    </source>
</evidence>
<reference evidence="1 2" key="1">
    <citation type="journal article" date="2021" name="Nat. Plants">
        <title>The Taxus genome provides insights into paclitaxel biosynthesis.</title>
        <authorList>
            <person name="Xiong X."/>
            <person name="Gou J."/>
            <person name="Liao Q."/>
            <person name="Li Y."/>
            <person name="Zhou Q."/>
            <person name="Bi G."/>
            <person name="Li C."/>
            <person name="Du R."/>
            <person name="Wang X."/>
            <person name="Sun T."/>
            <person name="Guo L."/>
            <person name="Liang H."/>
            <person name="Lu P."/>
            <person name="Wu Y."/>
            <person name="Zhang Z."/>
            <person name="Ro D.K."/>
            <person name="Shang Y."/>
            <person name="Huang S."/>
            <person name="Yan J."/>
        </authorList>
    </citation>
    <scope>NUCLEOTIDE SEQUENCE [LARGE SCALE GENOMIC DNA]</scope>
    <source>
        <strain evidence="1">Ta-2019</strain>
    </source>
</reference>
<gene>
    <name evidence="1" type="ORF">KI387_041675</name>
</gene>
<dbReference type="Proteomes" id="UP000824469">
    <property type="component" value="Unassembled WGS sequence"/>
</dbReference>
<keyword evidence="2" id="KW-1185">Reference proteome</keyword>
<dbReference type="EMBL" id="JAHRHJ020001667">
    <property type="protein sequence ID" value="KAH9293121.1"/>
    <property type="molecule type" value="Genomic_DNA"/>
</dbReference>
<protein>
    <submittedName>
        <fullName evidence="1">Uncharacterized protein</fullName>
    </submittedName>
</protein>
<feature type="non-terminal residue" evidence="1">
    <location>
        <position position="121"/>
    </location>
</feature>
<organism evidence="1 2">
    <name type="scientific">Taxus chinensis</name>
    <name type="common">Chinese yew</name>
    <name type="synonym">Taxus wallichiana var. chinensis</name>
    <dbReference type="NCBI Taxonomy" id="29808"/>
    <lineage>
        <taxon>Eukaryota</taxon>
        <taxon>Viridiplantae</taxon>
        <taxon>Streptophyta</taxon>
        <taxon>Embryophyta</taxon>
        <taxon>Tracheophyta</taxon>
        <taxon>Spermatophyta</taxon>
        <taxon>Pinopsida</taxon>
        <taxon>Pinidae</taxon>
        <taxon>Conifers II</taxon>
        <taxon>Cupressales</taxon>
        <taxon>Taxaceae</taxon>
        <taxon>Taxus</taxon>
    </lineage>
</organism>
<sequence length="121" mass="14433">HFEQIQNQHAYPYEQQCQNQFGYGAFQEQEYAYNEDNQMQDAGLLEKIQKMEVKMVQSRATTQMRAFRIGYRTPCPWGGPFPRHFSPQEKLDFMMKMLPQLAQWTAEIEAYTLVVEQPCQW</sequence>
<name>A0AA38C1X7_TAXCH</name>